<keyword evidence="3" id="KW-1185">Reference proteome</keyword>
<dbReference type="OrthoDB" id="1550919at2"/>
<protein>
    <recommendedName>
        <fullName evidence="1">DUF6895 domain-containing protein</fullName>
    </recommendedName>
</protein>
<evidence type="ECO:0000313" key="3">
    <source>
        <dbReference type="Proteomes" id="UP000292886"/>
    </source>
</evidence>
<reference evidence="3" key="1">
    <citation type="submission" date="2019-03" db="EMBL/GenBank/DDBJ databases">
        <title>Weissella sp. 26KH-42 Genome sequencing.</title>
        <authorList>
            <person name="Heo J."/>
            <person name="Kim S.-J."/>
            <person name="Kim J.-S."/>
            <person name="Hong S.-B."/>
            <person name="Kwon S.-W."/>
        </authorList>
    </citation>
    <scope>NUCLEOTIDE SEQUENCE [LARGE SCALE GENOMIC DNA]</scope>
    <source>
        <strain evidence="3">26KH-42</strain>
    </source>
</reference>
<accession>A0A4P6YU12</accession>
<gene>
    <name evidence="2" type="ORF">EQG49_06630</name>
</gene>
<dbReference type="InterPro" id="IPR054190">
    <property type="entry name" value="DUF6895"/>
</dbReference>
<dbReference type="KEGG" id="wei:EQG49_06630"/>
<name>A0A4P6YU12_9LACO</name>
<dbReference type="Pfam" id="PF21836">
    <property type="entry name" value="DUF6895"/>
    <property type="match status" value="1"/>
</dbReference>
<dbReference type="AlphaFoldDB" id="A0A4P6YU12"/>
<organism evidence="2 3">
    <name type="scientific">Periweissella cryptocerci</name>
    <dbReference type="NCBI Taxonomy" id="2506420"/>
    <lineage>
        <taxon>Bacteria</taxon>
        <taxon>Bacillati</taxon>
        <taxon>Bacillota</taxon>
        <taxon>Bacilli</taxon>
        <taxon>Lactobacillales</taxon>
        <taxon>Lactobacillaceae</taxon>
        <taxon>Periweissella</taxon>
    </lineage>
</organism>
<evidence type="ECO:0000313" key="2">
    <source>
        <dbReference type="EMBL" id="QBO36157.1"/>
    </source>
</evidence>
<dbReference type="Proteomes" id="UP000292886">
    <property type="component" value="Chromosome"/>
</dbReference>
<dbReference type="EMBL" id="CP037940">
    <property type="protein sequence ID" value="QBO36157.1"/>
    <property type="molecule type" value="Genomic_DNA"/>
</dbReference>
<evidence type="ECO:0000259" key="1">
    <source>
        <dbReference type="Pfam" id="PF21836"/>
    </source>
</evidence>
<dbReference type="RefSeq" id="WP_133363235.1">
    <property type="nucleotide sequence ID" value="NZ_CP037940.1"/>
</dbReference>
<feature type="domain" description="DUF6895" evidence="1">
    <location>
        <begin position="105"/>
        <end position="266"/>
    </location>
</feature>
<sequence length="274" mass="31856">MDKVTNIALSIQRKADTSISSNLSFFELKAGVAEKQKAFSELILTNLFYTHRKSLYRIGLMPLAKRATEYINKPMVQVFPVYLDSYLLLQIFLGLPVEVEASERVAERLELPYMRLQHKMIRNFARNDFDALVRDEAYITSALGRRQSLVVSDYADMYSITHTVFYSTYLNRYSLSELLQGENEDEILRLLFNIMVFAYKDQHFDLLGEVLICIYNLRKLTNDERDLVASILAHIETDFLDGIERNLKSEKITFAEVYHPLLIMSLVGRLYGYE</sequence>
<proteinExistence type="predicted"/>